<dbReference type="AlphaFoldDB" id="A0A1G2PMR4"/>
<dbReference type="InterPro" id="IPR006406">
    <property type="entry name" value="Nic_PRibTrfase"/>
</dbReference>
<evidence type="ECO:0000256" key="6">
    <source>
        <dbReference type="ARBA" id="ARBA00022642"/>
    </source>
</evidence>
<dbReference type="SUPFAM" id="SSF51690">
    <property type="entry name" value="Nicotinate/Quinolinate PRTase C-terminal domain-like"/>
    <property type="match status" value="1"/>
</dbReference>
<organism evidence="11 12">
    <name type="scientific">Terrybacteria sp. (strain RIFCSPHIGHO2_01_FULL_58_15)</name>
    <dbReference type="NCBI Taxonomy" id="1802363"/>
    <lineage>
        <taxon>Bacteria</taxon>
        <taxon>Candidatus Terryibacteriota</taxon>
    </lineage>
</organism>
<comment type="caution">
    <text evidence="11">The sequence shown here is derived from an EMBL/GenBank/DDBJ whole genome shotgun (WGS) entry which is preliminary data.</text>
</comment>
<comment type="PTM">
    <text evidence="7 8">Transiently phosphorylated on a His residue during the reaction cycle. Phosphorylation strongly increases the affinity for substrates and increases the rate of nicotinate D-ribonucleotide production. Dephosphorylation regenerates the low-affinity form of the enzyme, leading to product release.</text>
</comment>
<dbReference type="GO" id="GO:0034355">
    <property type="term" value="P:NAD+ biosynthetic process via the salvage pathway"/>
    <property type="evidence" value="ECO:0007669"/>
    <property type="project" value="TreeGrafter"/>
</dbReference>
<evidence type="ECO:0000259" key="9">
    <source>
        <dbReference type="Pfam" id="PF04095"/>
    </source>
</evidence>
<keyword evidence="11" id="KW-0328">Glycosyltransferase</keyword>
<evidence type="ECO:0000256" key="1">
    <source>
        <dbReference type="ARBA" id="ARBA00004952"/>
    </source>
</evidence>
<dbReference type="EC" id="6.3.4.21" evidence="3 7"/>
<dbReference type="PANTHER" id="PTHR11098">
    <property type="entry name" value="NICOTINATE PHOSPHORIBOSYLTRANSFERASE"/>
    <property type="match status" value="1"/>
</dbReference>
<dbReference type="Pfam" id="PF17767">
    <property type="entry name" value="NAPRTase_N"/>
    <property type="match status" value="1"/>
</dbReference>
<dbReference type="Pfam" id="PF04095">
    <property type="entry name" value="NAPRTase"/>
    <property type="match status" value="1"/>
</dbReference>
<feature type="modified residue" description="Phosphohistidine; by autocatalysis" evidence="7">
    <location>
        <position position="231"/>
    </location>
</feature>
<dbReference type="InterPro" id="IPR041525">
    <property type="entry name" value="N/Namide_PRibTrfase"/>
</dbReference>
<gene>
    <name evidence="7" type="primary">pncB</name>
    <name evidence="11" type="ORF">A2682_03565</name>
</gene>
<feature type="domain" description="Nicotinate/nicotinamide phosphoribosyltransferase" evidence="9">
    <location>
        <begin position="179"/>
        <end position="398"/>
    </location>
</feature>
<evidence type="ECO:0000256" key="5">
    <source>
        <dbReference type="ARBA" id="ARBA00022598"/>
    </source>
</evidence>
<accession>A0A1G2PMR4</accession>
<dbReference type="PANTHER" id="PTHR11098:SF1">
    <property type="entry name" value="NICOTINATE PHOSPHORIBOSYLTRANSFERASE"/>
    <property type="match status" value="1"/>
</dbReference>
<evidence type="ECO:0000256" key="7">
    <source>
        <dbReference type="HAMAP-Rule" id="MF_00570"/>
    </source>
</evidence>
<keyword evidence="11" id="KW-0808">Transferase</keyword>
<evidence type="ECO:0000313" key="11">
    <source>
        <dbReference type="EMBL" id="OHA49553.1"/>
    </source>
</evidence>
<keyword evidence="4 7" id="KW-0597">Phosphoprotein</keyword>
<comment type="function">
    <text evidence="7 8">Catalyzes the synthesis of beta-nicotinate D-ribonucleotide from nicotinate and 5-phospho-D-ribose 1-phosphate at the expense of ATP.</text>
</comment>
<dbReference type="PIRSF" id="PIRSF000484">
    <property type="entry name" value="NAPRT"/>
    <property type="match status" value="1"/>
</dbReference>
<evidence type="ECO:0000256" key="3">
    <source>
        <dbReference type="ARBA" id="ARBA00013236"/>
    </source>
</evidence>
<evidence type="ECO:0000256" key="4">
    <source>
        <dbReference type="ARBA" id="ARBA00022553"/>
    </source>
</evidence>
<dbReference type="EMBL" id="MHST01000008">
    <property type="protein sequence ID" value="OHA49553.1"/>
    <property type="molecule type" value="Genomic_DNA"/>
</dbReference>
<evidence type="ECO:0000256" key="8">
    <source>
        <dbReference type="RuleBase" id="RU003838"/>
    </source>
</evidence>
<name>A0A1G2PMR4_TERXR</name>
<comment type="catalytic activity">
    <reaction evidence="7 8">
        <text>5-phospho-alpha-D-ribose 1-diphosphate + nicotinate + ATP + H2O = nicotinate beta-D-ribonucleotide + ADP + phosphate + diphosphate</text>
        <dbReference type="Rhea" id="RHEA:36163"/>
        <dbReference type="ChEBI" id="CHEBI:15377"/>
        <dbReference type="ChEBI" id="CHEBI:30616"/>
        <dbReference type="ChEBI" id="CHEBI:32544"/>
        <dbReference type="ChEBI" id="CHEBI:33019"/>
        <dbReference type="ChEBI" id="CHEBI:43474"/>
        <dbReference type="ChEBI" id="CHEBI:57502"/>
        <dbReference type="ChEBI" id="CHEBI:58017"/>
        <dbReference type="ChEBI" id="CHEBI:456216"/>
        <dbReference type="EC" id="6.3.4.21"/>
    </reaction>
</comment>
<dbReference type="GO" id="GO:0016757">
    <property type="term" value="F:glycosyltransferase activity"/>
    <property type="evidence" value="ECO:0007669"/>
    <property type="project" value="UniProtKB-KW"/>
</dbReference>
<dbReference type="Proteomes" id="UP000178690">
    <property type="component" value="Unassembled WGS sequence"/>
</dbReference>
<evidence type="ECO:0000256" key="2">
    <source>
        <dbReference type="ARBA" id="ARBA00010897"/>
    </source>
</evidence>
<comment type="similarity">
    <text evidence="2 7 8">Belongs to the NAPRTase family.</text>
</comment>
<dbReference type="STRING" id="1802363.A2682_03565"/>
<dbReference type="UniPathway" id="UPA00253">
    <property type="reaction ID" value="UER00457"/>
</dbReference>
<feature type="domain" description="Nicotinate phosphoribosyltransferase N-terminal" evidence="10">
    <location>
        <begin position="8"/>
        <end position="138"/>
    </location>
</feature>
<proteinExistence type="inferred from homology"/>
<evidence type="ECO:0000259" key="10">
    <source>
        <dbReference type="Pfam" id="PF17767"/>
    </source>
</evidence>
<protein>
    <recommendedName>
        <fullName evidence="3 7">Nicotinate phosphoribosyltransferase</fullName>
        <shortName evidence="7">NAPRTase</shortName>
        <ecNumber evidence="3 7">6.3.4.21</ecNumber>
    </recommendedName>
</protein>
<evidence type="ECO:0000313" key="12">
    <source>
        <dbReference type="Proteomes" id="UP000178690"/>
    </source>
</evidence>
<dbReference type="NCBIfam" id="TIGR01514">
    <property type="entry name" value="NAPRTase"/>
    <property type="match status" value="1"/>
</dbReference>
<dbReference type="InterPro" id="IPR036068">
    <property type="entry name" value="Nicotinate_pribotase-like_C"/>
</dbReference>
<keyword evidence="6 7" id="KW-0662">Pyridine nucleotide biosynthesis</keyword>
<comment type="pathway">
    <text evidence="1 7 8">Cofactor biosynthesis; NAD(+) biosynthesis; nicotinate D-ribonucleotide from nicotinate: step 1/1.</text>
</comment>
<keyword evidence="5 7" id="KW-0436">Ligase</keyword>
<dbReference type="InterPro" id="IPR007229">
    <property type="entry name" value="Nic_PRibTrfase-Fam"/>
</dbReference>
<dbReference type="GO" id="GO:0005829">
    <property type="term" value="C:cytosol"/>
    <property type="evidence" value="ECO:0007669"/>
    <property type="project" value="TreeGrafter"/>
</dbReference>
<dbReference type="GO" id="GO:0004516">
    <property type="term" value="F:nicotinate phosphoribosyltransferase activity"/>
    <property type="evidence" value="ECO:0007669"/>
    <property type="project" value="UniProtKB-UniRule"/>
</dbReference>
<reference evidence="11 12" key="1">
    <citation type="journal article" date="2016" name="Nat. Commun.">
        <title>Thousands of microbial genomes shed light on interconnected biogeochemical processes in an aquifer system.</title>
        <authorList>
            <person name="Anantharaman K."/>
            <person name="Brown C.T."/>
            <person name="Hug L.A."/>
            <person name="Sharon I."/>
            <person name="Castelle C.J."/>
            <person name="Probst A.J."/>
            <person name="Thomas B.C."/>
            <person name="Singh A."/>
            <person name="Wilkins M.J."/>
            <person name="Karaoz U."/>
            <person name="Brodie E.L."/>
            <person name="Williams K.H."/>
            <person name="Hubbard S.S."/>
            <person name="Banfield J.F."/>
        </authorList>
    </citation>
    <scope>NUCLEOTIDE SEQUENCE [LARGE SCALE GENOMIC DNA]</scope>
    <source>
        <strain evidence="12">RIFCSPHIGHO2_01_FULL_58_15</strain>
    </source>
</reference>
<dbReference type="Gene3D" id="3.20.140.10">
    <property type="entry name" value="nicotinate phosphoribosyltransferase"/>
    <property type="match status" value="1"/>
</dbReference>
<dbReference type="InterPro" id="IPR040727">
    <property type="entry name" value="NAPRTase_N"/>
</dbReference>
<sequence>MPIIQSRLDLDFYKLTMAQVILRHYRDVRVRWAFTNRTAGVALHEHIRLAELRDEINHAHALRSTGEELNYLREDPNIARILPGLFSEEFLAFFRELQLPEVLADIVPGPNGVNELRIETEGTWPEVTFWETYILSILTELYGRDLCKRSGTSQWEIYREGDRRLEEKIELLGGHPDVRFTEFGTRRRFSGPWQEHVLDRLLVEIPTQVVGTSNVMLAKYFGIAPVGTFAHEMFMVLYARAKALGSLAPVAAAHDEVLRVWWDAYGEPLSIALTDTFGSEFFFSRFSREQALAWRGQRLDSGDPVEEGEKAIAFYERNGVNSQDKLLLPSDGLTAEMMVALTEHFAGRARVAHGWGTNATNDVGFAPLSLIVKAVGAEGHGTVKLSNNPAKAMGSAEDIEAVKREVGYADRAAQPVVY</sequence>
<dbReference type="HAMAP" id="MF_00570">
    <property type="entry name" value="NAPRTase"/>
    <property type="match status" value="1"/>
</dbReference>
<dbReference type="SUPFAM" id="SSF54675">
    <property type="entry name" value="Nicotinate/Quinolinate PRTase N-terminal domain-like"/>
    <property type="match status" value="1"/>
</dbReference>